<reference evidence="2" key="1">
    <citation type="submission" date="2016-11" db="EMBL/GenBank/DDBJ databases">
        <authorList>
            <person name="Jaros S."/>
            <person name="Januszkiewicz K."/>
            <person name="Wedrychowicz H."/>
        </authorList>
    </citation>
    <scope>NUCLEOTIDE SEQUENCE [LARGE SCALE GENOMIC DNA]</scope>
    <source>
        <strain evidence="2">CGMCC 4.3555</strain>
    </source>
</reference>
<name>A0A9X8N7T5_9ACTN</name>
<accession>A0A9X8N7T5</accession>
<dbReference type="SUPFAM" id="SSF56731">
    <property type="entry name" value="DNA primase core"/>
    <property type="match status" value="1"/>
</dbReference>
<proteinExistence type="predicted"/>
<evidence type="ECO:0008006" key="3">
    <source>
        <dbReference type="Google" id="ProtNLM"/>
    </source>
</evidence>
<dbReference type="Gene3D" id="3.40.1360.10">
    <property type="match status" value="1"/>
</dbReference>
<dbReference type="RefSeq" id="WP_286160495.1">
    <property type="nucleotide sequence ID" value="NZ_FRBK01000026.1"/>
</dbReference>
<evidence type="ECO:0000313" key="2">
    <source>
        <dbReference type="Proteomes" id="UP000184388"/>
    </source>
</evidence>
<dbReference type="InterPro" id="IPR034154">
    <property type="entry name" value="TOPRIM_DnaG/twinkle"/>
</dbReference>
<sequence length="231" mass="25603">MRLSDERKKLLWGAAKTFRDQFEGSPAEEYLVGHRCLNQETVDHFSLGYVGDSAPSGFEQYRGTVAVPYLRRGALGNWSVMSIRFRCVRPECVKNADGTFREEEVHTGHGKMQSMAGDTHRVYNTLAVQQEAEEIAVCEGEPDTWTAKMCGLPAVGIQGVKGWKSHFDKLFVGYKRVWVLADGDDAGMEFAETVANRLPSGLVVPMGAGMDVNKTYKNHGREAVLNKVGRA</sequence>
<dbReference type="AlphaFoldDB" id="A0A9X8N7T5"/>
<dbReference type="EMBL" id="FRBK01000026">
    <property type="protein sequence ID" value="SHN24299.1"/>
    <property type="molecule type" value="Genomic_DNA"/>
</dbReference>
<dbReference type="CDD" id="cd01029">
    <property type="entry name" value="TOPRIM_primases"/>
    <property type="match status" value="1"/>
</dbReference>
<protein>
    <recommendedName>
        <fullName evidence="3">Toprim-like</fullName>
    </recommendedName>
</protein>
<comment type="caution">
    <text evidence="1">The sequence shown here is derived from an EMBL/GenBank/DDBJ whole genome shotgun (WGS) entry which is preliminary data.</text>
</comment>
<dbReference type="Proteomes" id="UP000184388">
    <property type="component" value="Unassembled WGS sequence"/>
</dbReference>
<evidence type="ECO:0000313" key="1">
    <source>
        <dbReference type="EMBL" id="SHN24299.1"/>
    </source>
</evidence>
<gene>
    <name evidence="1" type="ORF">SAMN05216268_12687</name>
</gene>
<organism evidence="1 2">
    <name type="scientific">Streptomyces yunnanensis</name>
    <dbReference type="NCBI Taxonomy" id="156453"/>
    <lineage>
        <taxon>Bacteria</taxon>
        <taxon>Bacillati</taxon>
        <taxon>Actinomycetota</taxon>
        <taxon>Actinomycetes</taxon>
        <taxon>Kitasatosporales</taxon>
        <taxon>Streptomycetaceae</taxon>
        <taxon>Streptomyces</taxon>
    </lineage>
</organism>